<evidence type="ECO:0000256" key="7">
    <source>
        <dbReference type="ARBA" id="ARBA00022840"/>
    </source>
</evidence>
<evidence type="ECO:0000313" key="11">
    <source>
        <dbReference type="Proteomes" id="UP000248897"/>
    </source>
</evidence>
<dbReference type="GO" id="GO:0016787">
    <property type="term" value="F:hydrolase activity"/>
    <property type="evidence" value="ECO:0007669"/>
    <property type="project" value="UniProtKB-KW"/>
</dbReference>
<sequence>MILYVSHRMEEIFALSDAITVFKDGRYVRTFDDMNQVNNAQLVQAMVGRDLGDVYGYQPRELGPVRLSLQGLQAPGVKTPIDLSVRAGEIVGCSAWWAPGAAN</sequence>
<accession>A0A2X4UJM9</accession>
<dbReference type="EC" id="3.6.3.17" evidence="10"/>
<gene>
    <name evidence="10" type="primary">araG_4</name>
    <name evidence="10" type="ORF">NCTC12961_02746</name>
</gene>
<keyword evidence="9" id="KW-0472">Membrane</keyword>
<protein>
    <submittedName>
        <fullName evidence="10">Arabinose import ATP-binding protein AraG</fullName>
        <ecNumber evidence="10">3.6.3.17</ecNumber>
    </submittedName>
</protein>
<evidence type="ECO:0000256" key="5">
    <source>
        <dbReference type="ARBA" id="ARBA00022737"/>
    </source>
</evidence>
<evidence type="ECO:0000256" key="1">
    <source>
        <dbReference type="ARBA" id="ARBA00022448"/>
    </source>
</evidence>
<keyword evidence="4" id="KW-0762">Sugar transport</keyword>
<name>A0A2X4UJM9_SERPL</name>
<keyword evidence="3" id="KW-0997">Cell inner membrane</keyword>
<evidence type="ECO:0000256" key="2">
    <source>
        <dbReference type="ARBA" id="ARBA00022475"/>
    </source>
</evidence>
<dbReference type="EMBL" id="LS483469">
    <property type="protein sequence ID" value="SQI39193.1"/>
    <property type="molecule type" value="Genomic_DNA"/>
</dbReference>
<keyword evidence="5" id="KW-0677">Repeat</keyword>
<dbReference type="GO" id="GO:0005524">
    <property type="term" value="F:ATP binding"/>
    <property type="evidence" value="ECO:0007669"/>
    <property type="project" value="UniProtKB-KW"/>
</dbReference>
<keyword evidence="10" id="KW-0378">Hydrolase</keyword>
<dbReference type="Proteomes" id="UP000248897">
    <property type="component" value="Chromosome 1"/>
</dbReference>
<keyword evidence="8" id="KW-1278">Translocase</keyword>
<evidence type="ECO:0000256" key="3">
    <source>
        <dbReference type="ARBA" id="ARBA00022519"/>
    </source>
</evidence>
<dbReference type="AlphaFoldDB" id="A0A2X4UJM9"/>
<dbReference type="InterPro" id="IPR050107">
    <property type="entry name" value="ABC_carbohydrate_import_ATPase"/>
</dbReference>
<evidence type="ECO:0000256" key="8">
    <source>
        <dbReference type="ARBA" id="ARBA00022967"/>
    </source>
</evidence>
<proteinExistence type="predicted"/>
<reference evidence="10 11" key="1">
    <citation type="submission" date="2018-06" db="EMBL/GenBank/DDBJ databases">
        <authorList>
            <consortium name="Pathogen Informatics"/>
            <person name="Doyle S."/>
        </authorList>
    </citation>
    <scope>NUCLEOTIDE SEQUENCE [LARGE SCALE GENOMIC DNA]</scope>
    <source>
        <strain evidence="10 11">NCTC12961</strain>
    </source>
</reference>
<keyword evidence="6" id="KW-0547">Nucleotide-binding</keyword>
<keyword evidence="1" id="KW-0813">Transport</keyword>
<organism evidence="10 11">
    <name type="scientific">Serratia plymuthica</name>
    <dbReference type="NCBI Taxonomy" id="82996"/>
    <lineage>
        <taxon>Bacteria</taxon>
        <taxon>Pseudomonadati</taxon>
        <taxon>Pseudomonadota</taxon>
        <taxon>Gammaproteobacteria</taxon>
        <taxon>Enterobacterales</taxon>
        <taxon>Yersiniaceae</taxon>
        <taxon>Serratia</taxon>
    </lineage>
</organism>
<keyword evidence="2" id="KW-1003">Cell membrane</keyword>
<keyword evidence="7 10" id="KW-0067">ATP-binding</keyword>
<evidence type="ECO:0000256" key="6">
    <source>
        <dbReference type="ARBA" id="ARBA00022741"/>
    </source>
</evidence>
<evidence type="ECO:0000256" key="9">
    <source>
        <dbReference type="ARBA" id="ARBA00023136"/>
    </source>
</evidence>
<evidence type="ECO:0000313" key="10">
    <source>
        <dbReference type="EMBL" id="SQI39193.1"/>
    </source>
</evidence>
<evidence type="ECO:0000256" key="4">
    <source>
        <dbReference type="ARBA" id="ARBA00022597"/>
    </source>
</evidence>
<dbReference type="PANTHER" id="PTHR43790">
    <property type="entry name" value="CARBOHYDRATE TRANSPORT ATP-BINDING PROTEIN MG119-RELATED"/>
    <property type="match status" value="1"/>
</dbReference>
<dbReference type="PANTHER" id="PTHR43790:SF6">
    <property type="entry name" value="ARABINOSE IMPORT ATP-BINDING PROTEIN ARAG"/>
    <property type="match status" value="1"/>
</dbReference>